<evidence type="ECO:0000313" key="7">
    <source>
        <dbReference type="Proteomes" id="UP000252187"/>
    </source>
</evidence>
<organism evidence="6 7">
    <name type="scientific">Dietzia maris</name>
    <dbReference type="NCBI Taxonomy" id="37915"/>
    <lineage>
        <taxon>Bacteria</taxon>
        <taxon>Bacillati</taxon>
        <taxon>Actinomycetota</taxon>
        <taxon>Actinomycetes</taxon>
        <taxon>Mycobacteriales</taxon>
        <taxon>Dietziaceae</taxon>
        <taxon>Dietzia</taxon>
    </lineage>
</organism>
<keyword evidence="3" id="KW-0418">Kinase</keyword>
<dbReference type="Gene3D" id="1.10.1070.20">
    <property type="match status" value="1"/>
</dbReference>
<feature type="domain" description="HipA-like C-terminal" evidence="4">
    <location>
        <begin position="145"/>
        <end position="364"/>
    </location>
</feature>
<evidence type="ECO:0000256" key="2">
    <source>
        <dbReference type="ARBA" id="ARBA00022679"/>
    </source>
</evidence>
<dbReference type="GO" id="GO:0004674">
    <property type="term" value="F:protein serine/threonine kinase activity"/>
    <property type="evidence" value="ECO:0007669"/>
    <property type="project" value="TreeGrafter"/>
</dbReference>
<dbReference type="PANTHER" id="PTHR37419:SF1">
    <property type="entry name" value="SERINE_THREONINE-PROTEIN KINASE TOXIN HIPA"/>
    <property type="match status" value="1"/>
</dbReference>
<dbReference type="CDD" id="cd17808">
    <property type="entry name" value="HipA_Ec_like"/>
    <property type="match status" value="1"/>
</dbReference>
<reference evidence="6 7" key="1">
    <citation type="submission" date="2018-06" db="EMBL/GenBank/DDBJ databases">
        <title>Whole genome sequencing of four bacterial strains from South Shetland trench revealing bio-synthetic gene clusters.</title>
        <authorList>
            <person name="Abdel-Mageed W.M."/>
            <person name="Lehri B."/>
            <person name="Jarmusch S.A."/>
            <person name="Miranda K."/>
            <person name="Goodfellow M."/>
            <person name="Jaspars M."/>
            <person name="Karlyshev A.V."/>
        </authorList>
    </citation>
    <scope>NUCLEOTIDE SEQUENCE [LARGE SCALE GENOMIC DNA]</scope>
    <source>
        <strain evidence="6 7">SST1</strain>
    </source>
</reference>
<comment type="similarity">
    <text evidence="1">Belongs to the HipA Ser/Thr kinase family.</text>
</comment>
<evidence type="ECO:0000313" key="6">
    <source>
        <dbReference type="EMBL" id="RBA33970.1"/>
    </source>
</evidence>
<dbReference type="AlphaFoldDB" id="A0A365P973"/>
<dbReference type="InterPro" id="IPR017508">
    <property type="entry name" value="HipA_N1"/>
</dbReference>
<gene>
    <name evidence="6" type="ORF">DQ226_11265</name>
</gene>
<accession>A0A365P973</accession>
<dbReference type="PANTHER" id="PTHR37419">
    <property type="entry name" value="SERINE/THREONINE-PROTEIN KINASE TOXIN HIPA"/>
    <property type="match status" value="1"/>
</dbReference>
<dbReference type="GO" id="GO:0005829">
    <property type="term" value="C:cytosol"/>
    <property type="evidence" value="ECO:0007669"/>
    <property type="project" value="TreeGrafter"/>
</dbReference>
<dbReference type="InterPro" id="IPR012893">
    <property type="entry name" value="HipA-like_C"/>
</dbReference>
<dbReference type="EMBL" id="QNTT01000028">
    <property type="protein sequence ID" value="RBA33970.1"/>
    <property type="molecule type" value="Genomic_DNA"/>
</dbReference>
<name>A0A365P973_9ACTN</name>
<dbReference type="Pfam" id="PF13657">
    <property type="entry name" value="Couple_hipA"/>
    <property type="match status" value="1"/>
</dbReference>
<dbReference type="Pfam" id="PF07804">
    <property type="entry name" value="HipA_C"/>
    <property type="match status" value="1"/>
</dbReference>
<feature type="domain" description="HipA N-terminal subdomain 1" evidence="5">
    <location>
        <begin position="6"/>
        <end position="101"/>
    </location>
</feature>
<evidence type="ECO:0000259" key="4">
    <source>
        <dbReference type="Pfam" id="PF07804"/>
    </source>
</evidence>
<proteinExistence type="inferred from homology"/>
<dbReference type="InterPro" id="IPR052028">
    <property type="entry name" value="HipA_Ser/Thr_kinase"/>
</dbReference>
<evidence type="ECO:0000256" key="3">
    <source>
        <dbReference type="ARBA" id="ARBA00022777"/>
    </source>
</evidence>
<dbReference type="NCBIfam" id="TIGR03071">
    <property type="entry name" value="couple_hipA"/>
    <property type="match status" value="1"/>
</dbReference>
<evidence type="ECO:0000256" key="1">
    <source>
        <dbReference type="ARBA" id="ARBA00010164"/>
    </source>
</evidence>
<dbReference type="Proteomes" id="UP000252187">
    <property type="component" value="Unassembled WGS sequence"/>
</dbReference>
<keyword evidence="2" id="KW-0808">Transferase</keyword>
<sequence length="417" mass="46184">MTDKELAVLLSGQRLGTLREDCHGKHWFSYDLDGPERNLSLSMPRRRQPWGPDRVEPFLDGLLPGDQAARVEIARTYGVVAGNTFSLLSVVGRDCAGAVQFLRTEAMNDVDDGSLIPMSDSDIGERLKELITSRQPSWQLHGEHWSLAGAQEKIALHHRGGQWYQATGAIPTTHIIKPGVTDLHCQAYNEVLCLEAVRIIGLPTANTDYVDFAGTSAVVSRRWDRHVASDGTVTRVHQEDLCQALAVHPSRKYQADGGPSPGNVIAFLRSLRLEDDIWLFVRALSINFLLGATDAHAKNYAILHTDDAPPRLAPLYDIASIYPYSPTRSQRRLAMKIGSRYGYDEITLRHWITFAEANGLDPNVVTAQLYLDAGELPGALRAALDVHAPRTDDEHRLAETLLDGVDAQCRQVLAWFG</sequence>
<comment type="caution">
    <text evidence="6">The sequence shown here is derived from an EMBL/GenBank/DDBJ whole genome shotgun (WGS) entry which is preliminary data.</text>
</comment>
<evidence type="ECO:0000259" key="5">
    <source>
        <dbReference type="Pfam" id="PF13657"/>
    </source>
</evidence>
<protein>
    <submittedName>
        <fullName evidence="6">Type II toxin-antitoxin system HipA family toxin</fullName>
    </submittedName>
</protein>